<dbReference type="GO" id="GO:0046872">
    <property type="term" value="F:metal ion binding"/>
    <property type="evidence" value="ECO:0007669"/>
    <property type="project" value="UniProtKB-KW"/>
</dbReference>
<dbReference type="InterPro" id="IPR001114">
    <property type="entry name" value="Adenylosuccinate_synthetase"/>
</dbReference>
<dbReference type="HAMAP" id="MF_00011">
    <property type="entry name" value="Adenylosucc_synth"/>
    <property type="match status" value="1"/>
</dbReference>
<evidence type="ECO:0000256" key="8">
    <source>
        <dbReference type="ARBA" id="ARBA00023134"/>
    </source>
</evidence>
<dbReference type="PANTHER" id="PTHR11846:SF0">
    <property type="entry name" value="ADENYLOSUCCINATE SYNTHETASE"/>
    <property type="match status" value="1"/>
</dbReference>
<gene>
    <name evidence="9" type="ORF">LCGC14_0597810</name>
</gene>
<dbReference type="PROSITE" id="PS00513">
    <property type="entry name" value="ADENYLOSUCCIN_SYN_2"/>
    <property type="match status" value="1"/>
</dbReference>
<evidence type="ECO:0000256" key="2">
    <source>
        <dbReference type="ARBA" id="ARBA00011738"/>
    </source>
</evidence>
<sequence length="441" mass="49099">MANLLVTGTQWGDEGKGKIIDLLTPSFDVVARYQGGHNAGHTVYVNGEKIILHLIPSGIFHRDVLCIIGNGVVINPKAFLDEIEELKKSGVEIGDNIVVSKNAHLILPYHSQREIIDEERRGAKKIGTTCRGIGPSYEDKMARRGIRAGDLLDLSILEEKIKENVEEKKAYFAYYNQPLPDAEKIYKEYAFYASKIKKYVKDVSLLLDEKMKEGKSILFEGAQGALLDIDHGTYPYVTSSNSTAGGVCTGLGVPPQKIDSVLGVTKAYTTRVGGGPFPTEIFDERGKFLLEKGNEYGSTTGRPRRCGWFDAVAVSYACRLNGIDKIALTKPDVLDDFDEIQVCLGYKYKGKLLPSFASESWILDKVVPQYKKMRGWRKPIRKIVDFPSLPQAFKDYLKLIEDTIQARIVLVSTGVERKDIILNEAELKDIADLDKVKKGIS</sequence>
<dbReference type="EMBL" id="LAZR01000953">
    <property type="protein sequence ID" value="KKN53886.1"/>
    <property type="molecule type" value="Genomic_DNA"/>
</dbReference>
<comment type="subunit">
    <text evidence="2">Homodimer.</text>
</comment>
<dbReference type="GO" id="GO:0044208">
    <property type="term" value="P:'de novo' AMP biosynthetic process"/>
    <property type="evidence" value="ECO:0007669"/>
    <property type="project" value="TreeGrafter"/>
</dbReference>
<dbReference type="InterPro" id="IPR042111">
    <property type="entry name" value="Adenylosuccinate_synth_dom3"/>
</dbReference>
<dbReference type="FunFam" id="1.10.300.10:FF:000001">
    <property type="entry name" value="Adenylosuccinate synthetase"/>
    <property type="match status" value="1"/>
</dbReference>
<dbReference type="Pfam" id="PF00709">
    <property type="entry name" value="Adenylsucc_synt"/>
    <property type="match status" value="1"/>
</dbReference>
<evidence type="ECO:0000256" key="1">
    <source>
        <dbReference type="ARBA" id="ARBA00001946"/>
    </source>
</evidence>
<comment type="caution">
    <text evidence="9">The sequence shown here is derived from an EMBL/GenBank/DDBJ whole genome shotgun (WGS) entry which is preliminary data.</text>
</comment>
<keyword evidence="3" id="KW-0436">Ligase</keyword>
<keyword evidence="6" id="KW-0658">Purine biosynthesis</keyword>
<keyword evidence="8" id="KW-0342">GTP-binding</keyword>
<dbReference type="NCBIfam" id="TIGR00184">
    <property type="entry name" value="purA"/>
    <property type="match status" value="1"/>
</dbReference>
<dbReference type="Gene3D" id="3.90.170.10">
    <property type="entry name" value="Adenylosuccinate Synthetase, subunit A, domain 3"/>
    <property type="match status" value="1"/>
</dbReference>
<name>A0A0F9TXP0_9ZZZZ</name>
<protein>
    <recommendedName>
        <fullName evidence="10">Adenylosuccinate synthetase</fullName>
    </recommendedName>
</protein>
<evidence type="ECO:0000256" key="6">
    <source>
        <dbReference type="ARBA" id="ARBA00022755"/>
    </source>
</evidence>
<dbReference type="InterPro" id="IPR042109">
    <property type="entry name" value="Adenylosuccinate_synth_dom1"/>
</dbReference>
<evidence type="ECO:0000256" key="5">
    <source>
        <dbReference type="ARBA" id="ARBA00022741"/>
    </source>
</evidence>
<keyword evidence="7" id="KW-0460">Magnesium</keyword>
<keyword evidence="4" id="KW-0479">Metal-binding</keyword>
<dbReference type="SUPFAM" id="SSF52540">
    <property type="entry name" value="P-loop containing nucleoside triphosphate hydrolases"/>
    <property type="match status" value="1"/>
</dbReference>
<dbReference type="Gene3D" id="1.10.300.10">
    <property type="entry name" value="Adenylosuccinate Synthetase, subunit A, domain 2"/>
    <property type="match status" value="1"/>
</dbReference>
<dbReference type="NCBIfam" id="NF002223">
    <property type="entry name" value="PRK01117.1"/>
    <property type="match status" value="1"/>
</dbReference>
<dbReference type="Gene3D" id="3.40.440.10">
    <property type="entry name" value="Adenylosuccinate Synthetase, subunit A, domain 1"/>
    <property type="match status" value="1"/>
</dbReference>
<evidence type="ECO:0000313" key="9">
    <source>
        <dbReference type="EMBL" id="KKN53886.1"/>
    </source>
</evidence>
<dbReference type="InterPro" id="IPR042110">
    <property type="entry name" value="Adenylosuccinate_synth_dom2"/>
</dbReference>
<dbReference type="SMART" id="SM00788">
    <property type="entry name" value="Adenylsucc_synt"/>
    <property type="match status" value="1"/>
</dbReference>
<dbReference type="InterPro" id="IPR033128">
    <property type="entry name" value="Adenylosuccin_syn_Lys_AS"/>
</dbReference>
<evidence type="ECO:0000256" key="4">
    <source>
        <dbReference type="ARBA" id="ARBA00022723"/>
    </source>
</evidence>
<evidence type="ECO:0008006" key="10">
    <source>
        <dbReference type="Google" id="ProtNLM"/>
    </source>
</evidence>
<dbReference type="PANTHER" id="PTHR11846">
    <property type="entry name" value="ADENYLOSUCCINATE SYNTHETASE"/>
    <property type="match status" value="1"/>
</dbReference>
<dbReference type="GO" id="GO:0004019">
    <property type="term" value="F:adenylosuccinate synthase activity"/>
    <property type="evidence" value="ECO:0007669"/>
    <property type="project" value="InterPro"/>
</dbReference>
<accession>A0A0F9TXP0</accession>
<reference evidence="9" key="1">
    <citation type="journal article" date="2015" name="Nature">
        <title>Complex archaea that bridge the gap between prokaryotes and eukaryotes.</title>
        <authorList>
            <person name="Spang A."/>
            <person name="Saw J.H."/>
            <person name="Jorgensen S.L."/>
            <person name="Zaremba-Niedzwiedzka K."/>
            <person name="Martijn J."/>
            <person name="Lind A.E."/>
            <person name="van Eijk R."/>
            <person name="Schleper C."/>
            <person name="Guy L."/>
            <person name="Ettema T.J."/>
        </authorList>
    </citation>
    <scope>NUCLEOTIDE SEQUENCE</scope>
</reference>
<dbReference type="InterPro" id="IPR027417">
    <property type="entry name" value="P-loop_NTPase"/>
</dbReference>
<dbReference type="InterPro" id="IPR018220">
    <property type="entry name" value="Adenylosuccin_syn_GTP-bd"/>
</dbReference>
<dbReference type="AlphaFoldDB" id="A0A0F9TXP0"/>
<proteinExistence type="inferred from homology"/>
<evidence type="ECO:0000256" key="3">
    <source>
        <dbReference type="ARBA" id="ARBA00022598"/>
    </source>
</evidence>
<dbReference type="GO" id="GO:0005737">
    <property type="term" value="C:cytoplasm"/>
    <property type="evidence" value="ECO:0007669"/>
    <property type="project" value="TreeGrafter"/>
</dbReference>
<dbReference type="FunFam" id="3.90.170.10:FF:000001">
    <property type="entry name" value="Adenylosuccinate synthetase"/>
    <property type="match status" value="1"/>
</dbReference>
<dbReference type="GO" id="GO:0005525">
    <property type="term" value="F:GTP binding"/>
    <property type="evidence" value="ECO:0007669"/>
    <property type="project" value="UniProtKB-KW"/>
</dbReference>
<organism evidence="9">
    <name type="scientific">marine sediment metagenome</name>
    <dbReference type="NCBI Taxonomy" id="412755"/>
    <lineage>
        <taxon>unclassified sequences</taxon>
        <taxon>metagenomes</taxon>
        <taxon>ecological metagenomes</taxon>
    </lineage>
</organism>
<dbReference type="PROSITE" id="PS01266">
    <property type="entry name" value="ADENYLOSUCCIN_SYN_1"/>
    <property type="match status" value="1"/>
</dbReference>
<dbReference type="CDD" id="cd03108">
    <property type="entry name" value="AdSS"/>
    <property type="match status" value="1"/>
</dbReference>
<keyword evidence="5" id="KW-0547">Nucleotide-binding</keyword>
<evidence type="ECO:0000256" key="7">
    <source>
        <dbReference type="ARBA" id="ARBA00022842"/>
    </source>
</evidence>
<comment type="cofactor">
    <cofactor evidence="1">
        <name>Mg(2+)</name>
        <dbReference type="ChEBI" id="CHEBI:18420"/>
    </cofactor>
</comment>
<dbReference type="GO" id="GO:0046040">
    <property type="term" value="P:IMP metabolic process"/>
    <property type="evidence" value="ECO:0007669"/>
    <property type="project" value="TreeGrafter"/>
</dbReference>